<protein>
    <recommendedName>
        <fullName evidence="3">DUF4882 domain-containing protein</fullName>
    </recommendedName>
</protein>
<dbReference type="EMBL" id="NEGB01000001">
    <property type="protein sequence ID" value="OTG67668.1"/>
    <property type="molecule type" value="Genomic_DNA"/>
</dbReference>
<organism evidence="1 2">
    <name type="scientific">Acinetobacter silvestris</name>
    <dbReference type="NCBI Taxonomy" id="1977882"/>
    <lineage>
        <taxon>Bacteria</taxon>
        <taxon>Pseudomonadati</taxon>
        <taxon>Pseudomonadota</taxon>
        <taxon>Gammaproteobacteria</taxon>
        <taxon>Moraxellales</taxon>
        <taxon>Moraxellaceae</taxon>
        <taxon>Acinetobacter</taxon>
    </lineage>
</organism>
<gene>
    <name evidence="1" type="ORF">B9T28_03370</name>
</gene>
<evidence type="ECO:0008006" key="3">
    <source>
        <dbReference type="Google" id="ProtNLM"/>
    </source>
</evidence>
<name>A0A1Y3CME5_9GAMM</name>
<dbReference type="Pfam" id="PF16223">
    <property type="entry name" value="DUF4882"/>
    <property type="match status" value="1"/>
</dbReference>
<comment type="caution">
    <text evidence="1">The sequence shown here is derived from an EMBL/GenBank/DDBJ whole genome shotgun (WGS) entry which is preliminary data.</text>
</comment>
<proteinExistence type="predicted"/>
<dbReference type="InterPro" id="IPR032620">
    <property type="entry name" value="DUF4882"/>
</dbReference>
<evidence type="ECO:0000313" key="2">
    <source>
        <dbReference type="Proteomes" id="UP000242765"/>
    </source>
</evidence>
<dbReference type="OrthoDB" id="6706525at2"/>
<accession>A0A1Y3CME5</accession>
<reference evidence="1 2" key="1">
    <citation type="submission" date="2017-04" db="EMBL/GenBank/DDBJ databases">
        <title>High diversity of culturable Acinetobacter species in natural soil and water ecosystems.</title>
        <authorList>
            <person name="Nemec A."/>
            <person name="Radolfova-Krizova L."/>
        </authorList>
    </citation>
    <scope>NUCLEOTIDE SEQUENCE [LARGE SCALE GENOMIC DNA]</scope>
    <source>
        <strain evidence="1 2">ANC 4999</strain>
    </source>
</reference>
<sequence length="102" mass="11214">MLDALNLIKVPVTSTSDGYQQIGIYINQNTKQMGVIYNGVNKGYISTHPQKIANLSFEMNMSSYGVEATSPNIGKDLSVDLITDKSKFSFIYPVGTKDICNN</sequence>
<keyword evidence="2" id="KW-1185">Reference proteome</keyword>
<evidence type="ECO:0000313" key="1">
    <source>
        <dbReference type="EMBL" id="OTG67668.1"/>
    </source>
</evidence>
<dbReference type="RefSeq" id="WP_086202517.1">
    <property type="nucleotide sequence ID" value="NZ_NEGB01000001.1"/>
</dbReference>
<dbReference type="Proteomes" id="UP000242765">
    <property type="component" value="Unassembled WGS sequence"/>
</dbReference>
<dbReference type="AlphaFoldDB" id="A0A1Y3CME5"/>